<keyword evidence="6" id="KW-0808">Transferase</keyword>
<reference evidence="10 11" key="1">
    <citation type="journal article" date="2016" name="Environ. Microbiol.">
        <title>New Methyloceanibacter diversity from North Sea sediments includes methanotroph containing solely the soluble methane monooxygenase.</title>
        <authorList>
            <person name="Vekeman B."/>
            <person name="Kerckhof F.M."/>
            <person name="Cremers G."/>
            <person name="de Vos P."/>
            <person name="Vandamme P."/>
            <person name="Boon N."/>
            <person name="Op den Camp H.J."/>
            <person name="Heylen K."/>
        </authorList>
    </citation>
    <scope>NUCLEOTIDE SEQUENCE [LARGE SCALE GENOMIC DNA]</scope>
    <source>
        <strain evidence="10 11">R-67175</strain>
    </source>
</reference>
<dbReference type="EMBL" id="LPWF01000030">
    <property type="protein sequence ID" value="ODR96107.1"/>
    <property type="molecule type" value="Genomic_DNA"/>
</dbReference>
<evidence type="ECO:0000256" key="3">
    <source>
        <dbReference type="ARBA" id="ARBA00012560"/>
    </source>
</evidence>
<dbReference type="InterPro" id="IPR003385">
    <property type="entry name" value="Glyco_hydro_77"/>
</dbReference>
<evidence type="ECO:0000256" key="8">
    <source>
        <dbReference type="ARBA" id="ARBA00031423"/>
    </source>
</evidence>
<dbReference type="Pfam" id="PF02446">
    <property type="entry name" value="Glyco_hydro_77"/>
    <property type="match status" value="1"/>
</dbReference>
<evidence type="ECO:0000256" key="5">
    <source>
        <dbReference type="ARBA" id="ARBA00022676"/>
    </source>
</evidence>
<evidence type="ECO:0000313" key="11">
    <source>
        <dbReference type="Proteomes" id="UP000094472"/>
    </source>
</evidence>
<sequence>MPGFADLPDRAELEAALADLRATTLIDYPAVHRVKLRALEALFAHFVAHADADAKAAFEQFCRDHGKALEGHALFEALSERFMAEGMNAAWVTWPEQYQNPDNLAVRDFARAAKHRIAFHAWLQWTADTQISNARDRAKAAGMRIGLYLDLAVGISPDGSRAWIGGPAIANHAAHRAARPTPSAPPARIGG</sequence>
<keyword evidence="5" id="KW-0328">Glycosyltransferase</keyword>
<proteinExistence type="inferred from homology"/>
<name>A0A1E3VRE1_9HYPH</name>
<dbReference type="AlphaFoldDB" id="A0A1E3VRE1"/>
<keyword evidence="7" id="KW-0119">Carbohydrate metabolism</keyword>
<evidence type="ECO:0000256" key="6">
    <source>
        <dbReference type="ARBA" id="ARBA00022679"/>
    </source>
</evidence>
<dbReference type="GO" id="GO:0005975">
    <property type="term" value="P:carbohydrate metabolic process"/>
    <property type="evidence" value="ECO:0007669"/>
    <property type="project" value="InterPro"/>
</dbReference>
<comment type="similarity">
    <text evidence="2">Belongs to the disproportionating enzyme family.</text>
</comment>
<comment type="caution">
    <text evidence="10">The sequence shown here is derived from an EMBL/GenBank/DDBJ whole genome shotgun (WGS) entry which is preliminary data.</text>
</comment>
<evidence type="ECO:0000256" key="2">
    <source>
        <dbReference type="ARBA" id="ARBA00005684"/>
    </source>
</evidence>
<dbReference type="GO" id="GO:0004134">
    <property type="term" value="F:4-alpha-glucanotransferase activity"/>
    <property type="evidence" value="ECO:0007669"/>
    <property type="project" value="UniProtKB-EC"/>
</dbReference>
<comment type="catalytic activity">
    <reaction evidence="1">
        <text>Transfers a segment of a (1-&gt;4)-alpha-D-glucan to a new position in an acceptor, which may be glucose or a (1-&gt;4)-alpha-D-glucan.</text>
        <dbReference type="EC" id="2.4.1.25"/>
    </reaction>
</comment>
<evidence type="ECO:0000256" key="7">
    <source>
        <dbReference type="ARBA" id="ARBA00023277"/>
    </source>
</evidence>
<dbReference type="Gene3D" id="3.20.20.80">
    <property type="entry name" value="Glycosidases"/>
    <property type="match status" value="1"/>
</dbReference>
<dbReference type="PANTHER" id="PTHR32438:SF5">
    <property type="entry name" value="4-ALPHA-GLUCANOTRANSFERASE DPE1, CHLOROPLASTIC_AMYLOPLASTIC"/>
    <property type="match status" value="1"/>
</dbReference>
<dbReference type="STRING" id="1774969.AUC69_15120"/>
<dbReference type="InterPro" id="IPR017853">
    <property type="entry name" value="GH"/>
</dbReference>
<dbReference type="Proteomes" id="UP000094472">
    <property type="component" value="Unassembled WGS sequence"/>
</dbReference>
<evidence type="ECO:0000256" key="4">
    <source>
        <dbReference type="ARBA" id="ARBA00020295"/>
    </source>
</evidence>
<evidence type="ECO:0000313" key="10">
    <source>
        <dbReference type="EMBL" id="ODR96107.1"/>
    </source>
</evidence>
<protein>
    <recommendedName>
        <fullName evidence="4">4-alpha-glucanotransferase</fullName>
        <ecNumber evidence="3">2.4.1.25</ecNumber>
    </recommendedName>
    <alternativeName>
        <fullName evidence="8">Amylomaltase</fullName>
    </alternativeName>
    <alternativeName>
        <fullName evidence="9">Disproportionating enzyme</fullName>
    </alternativeName>
</protein>
<dbReference type="SUPFAM" id="SSF51445">
    <property type="entry name" value="(Trans)glycosidases"/>
    <property type="match status" value="1"/>
</dbReference>
<gene>
    <name evidence="10" type="ORF">AUC69_15120</name>
</gene>
<dbReference type="PANTHER" id="PTHR32438">
    <property type="entry name" value="4-ALPHA-GLUCANOTRANSFERASE DPE1, CHLOROPLASTIC/AMYLOPLASTIC"/>
    <property type="match status" value="1"/>
</dbReference>
<dbReference type="EC" id="2.4.1.25" evidence="3"/>
<keyword evidence="11" id="KW-1185">Reference proteome</keyword>
<organism evidence="10 11">
    <name type="scientific">Methyloceanibacter superfactus</name>
    <dbReference type="NCBI Taxonomy" id="1774969"/>
    <lineage>
        <taxon>Bacteria</taxon>
        <taxon>Pseudomonadati</taxon>
        <taxon>Pseudomonadota</taxon>
        <taxon>Alphaproteobacteria</taxon>
        <taxon>Hyphomicrobiales</taxon>
        <taxon>Hyphomicrobiaceae</taxon>
        <taxon>Methyloceanibacter</taxon>
    </lineage>
</organism>
<accession>A0A1E3VRE1</accession>
<evidence type="ECO:0000256" key="9">
    <source>
        <dbReference type="ARBA" id="ARBA00031501"/>
    </source>
</evidence>
<evidence type="ECO:0000256" key="1">
    <source>
        <dbReference type="ARBA" id="ARBA00000439"/>
    </source>
</evidence>